<evidence type="ECO:0000313" key="2">
    <source>
        <dbReference type="Proteomes" id="UP000054988"/>
    </source>
</evidence>
<name>A0A0W0GD11_MONRR</name>
<sequence length="65" mass="7171">MKATRLQVVPSANSDIEEAAQDDSDDIEFGEIIQPPASTCKQLHVRNELDSDFEMGEPFPAVIHS</sequence>
<dbReference type="EMBL" id="LATX01000340">
    <property type="protein sequence ID" value="KTB46454.1"/>
    <property type="molecule type" value="Genomic_DNA"/>
</dbReference>
<proteinExistence type="predicted"/>
<dbReference type="AlphaFoldDB" id="A0A0W0GD11"/>
<organism evidence="1 2">
    <name type="scientific">Moniliophthora roreri</name>
    <name type="common">Frosty pod rot fungus</name>
    <name type="synonym">Monilia roreri</name>
    <dbReference type="NCBI Taxonomy" id="221103"/>
    <lineage>
        <taxon>Eukaryota</taxon>
        <taxon>Fungi</taxon>
        <taxon>Dikarya</taxon>
        <taxon>Basidiomycota</taxon>
        <taxon>Agaricomycotina</taxon>
        <taxon>Agaricomycetes</taxon>
        <taxon>Agaricomycetidae</taxon>
        <taxon>Agaricales</taxon>
        <taxon>Marasmiineae</taxon>
        <taxon>Marasmiaceae</taxon>
        <taxon>Moniliophthora</taxon>
    </lineage>
</organism>
<dbReference type="Proteomes" id="UP000054988">
    <property type="component" value="Unassembled WGS sequence"/>
</dbReference>
<gene>
    <name evidence="1" type="ORF">WG66_969</name>
</gene>
<accession>A0A0W0GD11</accession>
<reference evidence="1 2" key="1">
    <citation type="submission" date="2015-12" db="EMBL/GenBank/DDBJ databases">
        <title>Draft genome sequence of Moniliophthora roreri, the causal agent of frosty pod rot of cacao.</title>
        <authorList>
            <person name="Aime M.C."/>
            <person name="Diaz-Valderrama J.R."/>
            <person name="Kijpornyongpan T."/>
            <person name="Phillips-Mora W."/>
        </authorList>
    </citation>
    <scope>NUCLEOTIDE SEQUENCE [LARGE SCALE GENOMIC DNA]</scope>
    <source>
        <strain evidence="1 2">MCA 2952</strain>
    </source>
</reference>
<comment type="caution">
    <text evidence="1">The sequence shown here is derived from an EMBL/GenBank/DDBJ whole genome shotgun (WGS) entry which is preliminary data.</text>
</comment>
<evidence type="ECO:0000313" key="1">
    <source>
        <dbReference type="EMBL" id="KTB46454.1"/>
    </source>
</evidence>
<protein>
    <submittedName>
        <fullName evidence="1">Uncharacterized protein</fullName>
    </submittedName>
</protein>